<evidence type="ECO:0000313" key="5">
    <source>
        <dbReference type="Proteomes" id="UP001046870"/>
    </source>
</evidence>
<dbReference type="OrthoDB" id="10560741at2759"/>
<keyword evidence="5" id="KW-1185">Reference proteome</keyword>
<evidence type="ECO:0000256" key="3">
    <source>
        <dbReference type="SAM" id="SignalP"/>
    </source>
</evidence>
<evidence type="ECO:0000313" key="4">
    <source>
        <dbReference type="EMBL" id="KAG7460270.1"/>
    </source>
</evidence>
<evidence type="ECO:0000256" key="2">
    <source>
        <dbReference type="SAM" id="Phobius"/>
    </source>
</evidence>
<dbReference type="Proteomes" id="UP001046870">
    <property type="component" value="Chromosome 19"/>
</dbReference>
<gene>
    <name evidence="4" type="ORF">MATL_G00219510</name>
</gene>
<keyword evidence="3" id="KW-0732">Signal</keyword>
<feature type="region of interest" description="Disordered" evidence="1">
    <location>
        <begin position="162"/>
        <end position="232"/>
    </location>
</feature>
<keyword evidence="2" id="KW-0812">Transmembrane</keyword>
<feature type="compositionally biased region" description="Polar residues" evidence="1">
    <location>
        <begin position="195"/>
        <end position="215"/>
    </location>
</feature>
<organism evidence="4 5">
    <name type="scientific">Megalops atlanticus</name>
    <name type="common">Tarpon</name>
    <name type="synonym">Clupea gigantea</name>
    <dbReference type="NCBI Taxonomy" id="7932"/>
    <lineage>
        <taxon>Eukaryota</taxon>
        <taxon>Metazoa</taxon>
        <taxon>Chordata</taxon>
        <taxon>Craniata</taxon>
        <taxon>Vertebrata</taxon>
        <taxon>Euteleostomi</taxon>
        <taxon>Actinopterygii</taxon>
        <taxon>Neopterygii</taxon>
        <taxon>Teleostei</taxon>
        <taxon>Elopiformes</taxon>
        <taxon>Megalopidae</taxon>
        <taxon>Megalops</taxon>
    </lineage>
</organism>
<name>A0A9D3PHF2_MEGAT</name>
<dbReference type="EMBL" id="JAFDVH010000019">
    <property type="protein sequence ID" value="KAG7460270.1"/>
    <property type="molecule type" value="Genomic_DNA"/>
</dbReference>
<accession>A0A9D3PHF2</accession>
<proteinExistence type="predicted"/>
<keyword evidence="2" id="KW-1133">Transmembrane helix</keyword>
<feature type="transmembrane region" description="Helical" evidence="2">
    <location>
        <begin position="132"/>
        <end position="153"/>
    </location>
</feature>
<sequence>MWCMNKCLSLIFIFPQMIGCRGLEREKHTSCRDLRTNGGFKYSWDIHEELEMEEWTFRNQRNLSQVLAHRQKGTAQETAPEVIEMSHASITLHRCVNVTYRTIDIFNQETWVFFITADEAGHLESKPPNSTTALACVGLLVGLILPMAACYLWRRTKRSASFQLPSQTQRDPAAHVPLSMSLPAAPGSLPRSRDQGNGTVSYTPGQVDQVSQVDPHSQDDPRESSCMIRGSL</sequence>
<evidence type="ECO:0000256" key="1">
    <source>
        <dbReference type="SAM" id="MobiDB-lite"/>
    </source>
</evidence>
<keyword evidence="2" id="KW-0472">Membrane</keyword>
<reference evidence="4" key="1">
    <citation type="submission" date="2021-01" db="EMBL/GenBank/DDBJ databases">
        <authorList>
            <person name="Zahm M."/>
            <person name="Roques C."/>
            <person name="Cabau C."/>
            <person name="Klopp C."/>
            <person name="Donnadieu C."/>
            <person name="Jouanno E."/>
            <person name="Lampietro C."/>
            <person name="Louis A."/>
            <person name="Herpin A."/>
            <person name="Echchiki A."/>
            <person name="Berthelot C."/>
            <person name="Parey E."/>
            <person name="Roest-Crollius H."/>
            <person name="Braasch I."/>
            <person name="Postlethwait J."/>
            <person name="Bobe J."/>
            <person name="Montfort J."/>
            <person name="Bouchez O."/>
            <person name="Begum T."/>
            <person name="Mejri S."/>
            <person name="Adams A."/>
            <person name="Chen W.-J."/>
            <person name="Guiguen Y."/>
        </authorList>
    </citation>
    <scope>NUCLEOTIDE SEQUENCE</scope>
    <source>
        <strain evidence="4">YG-15Mar2019-1</strain>
        <tissue evidence="4">Brain</tissue>
    </source>
</reference>
<feature type="chain" id="PRO_5039072064" evidence="3">
    <location>
        <begin position="23"/>
        <end position="232"/>
    </location>
</feature>
<comment type="caution">
    <text evidence="4">The sequence shown here is derived from an EMBL/GenBank/DDBJ whole genome shotgun (WGS) entry which is preliminary data.</text>
</comment>
<protein>
    <submittedName>
        <fullName evidence="4">Uncharacterized protein</fullName>
    </submittedName>
</protein>
<feature type="signal peptide" evidence="3">
    <location>
        <begin position="1"/>
        <end position="22"/>
    </location>
</feature>
<dbReference type="AlphaFoldDB" id="A0A9D3PHF2"/>